<name>A0A4X2KVW1_VOMUR</name>
<protein>
    <submittedName>
        <fullName evidence="13">Claudin 23</fullName>
    </submittedName>
</protein>
<evidence type="ECO:0000256" key="11">
    <source>
        <dbReference type="SAM" id="Phobius"/>
    </source>
</evidence>
<reference evidence="13" key="3">
    <citation type="submission" date="2025-09" db="UniProtKB">
        <authorList>
            <consortium name="Ensembl"/>
        </authorList>
    </citation>
    <scope>IDENTIFICATION</scope>
</reference>
<evidence type="ECO:0000256" key="1">
    <source>
        <dbReference type="ARBA" id="ARBA00004435"/>
    </source>
</evidence>
<dbReference type="OrthoDB" id="8790791at2759"/>
<dbReference type="Pfam" id="PF00822">
    <property type="entry name" value="PMP22_Claudin"/>
    <property type="match status" value="1"/>
</dbReference>
<dbReference type="InterPro" id="IPR017974">
    <property type="entry name" value="Claudin_CS"/>
</dbReference>
<dbReference type="InterPro" id="IPR006187">
    <property type="entry name" value="Claudin"/>
</dbReference>
<keyword evidence="12" id="KW-0732">Signal</keyword>
<comment type="similarity">
    <text evidence="3">Belongs to the claudin family.</text>
</comment>
<dbReference type="Proteomes" id="UP000314987">
    <property type="component" value="Unassembled WGS sequence"/>
</dbReference>
<evidence type="ECO:0000256" key="4">
    <source>
        <dbReference type="ARBA" id="ARBA00022427"/>
    </source>
</evidence>
<dbReference type="GeneTree" id="ENSGT00390000006975"/>
<sequence length="277" mass="29192">MRTPVAMTLGLVLAPCGSLLNLICTLTPGWRQKTGFLDEPANALVSQGLWDTCRQQSSVDGQCGIPDELGYYTSAPVRAARALTVTALAASAAGLLLASLGVRCWRRTPRARLAGASGLALFAAGLLGLVPVAWYSHVVQDRAALPAEASPVQLRVGYSVVLGFLGSCLLLAGGFSLALSFAQVCEERARRSKAYPGPRRSSLNTVQVRWPEAPSLPSILSQRSQGRLQPQGGPKPRVGFRMPRPAAYANPEDVLKGEESSSPPPGSSSTLPCDSDL</sequence>
<dbReference type="AlphaFoldDB" id="A0A4X2KVW1"/>
<dbReference type="RefSeq" id="XP_027709548.1">
    <property type="nucleotide sequence ID" value="XM_027853747.1"/>
</dbReference>
<dbReference type="Gene3D" id="1.20.140.150">
    <property type="match status" value="1"/>
</dbReference>
<keyword evidence="5" id="KW-1003">Cell membrane</keyword>
<dbReference type="CTD" id="137075"/>
<feature type="transmembrane region" description="Helical" evidence="11">
    <location>
        <begin position="113"/>
        <end position="136"/>
    </location>
</feature>
<evidence type="ECO:0000256" key="8">
    <source>
        <dbReference type="ARBA" id="ARBA00022989"/>
    </source>
</evidence>
<evidence type="ECO:0000256" key="10">
    <source>
        <dbReference type="SAM" id="MobiDB-lite"/>
    </source>
</evidence>
<dbReference type="PROSITE" id="PS01346">
    <property type="entry name" value="CLAUDIN"/>
    <property type="match status" value="1"/>
</dbReference>
<comment type="subcellular location">
    <subcellularLocation>
        <location evidence="1">Cell junction</location>
        <location evidence="1">Tight junction</location>
    </subcellularLocation>
    <subcellularLocation>
        <location evidence="2">Cell membrane</location>
        <topology evidence="2">Multi-pass membrane protein</topology>
    </subcellularLocation>
</comment>
<evidence type="ECO:0000313" key="13">
    <source>
        <dbReference type="Ensembl" id="ENSVURP00010015798.1"/>
    </source>
</evidence>
<reference evidence="14" key="1">
    <citation type="submission" date="2018-12" db="EMBL/GenBank/DDBJ databases">
        <authorList>
            <person name="Yazar S."/>
        </authorList>
    </citation>
    <scope>NUCLEOTIDE SEQUENCE [LARGE SCALE GENOMIC DNA]</scope>
</reference>
<evidence type="ECO:0000256" key="7">
    <source>
        <dbReference type="ARBA" id="ARBA00022949"/>
    </source>
</evidence>
<accession>A0A4X2KVW1</accession>
<evidence type="ECO:0000256" key="6">
    <source>
        <dbReference type="ARBA" id="ARBA00022692"/>
    </source>
</evidence>
<dbReference type="PRINTS" id="PR01077">
    <property type="entry name" value="CLAUDIN"/>
</dbReference>
<dbReference type="InterPro" id="IPR004031">
    <property type="entry name" value="PMP22/EMP/MP20/Claudin"/>
</dbReference>
<evidence type="ECO:0000256" key="9">
    <source>
        <dbReference type="ARBA" id="ARBA00023136"/>
    </source>
</evidence>
<keyword evidence="7" id="KW-0965">Cell junction</keyword>
<feature type="chain" id="PRO_5021377700" evidence="12">
    <location>
        <begin position="20"/>
        <end position="277"/>
    </location>
</feature>
<dbReference type="GO" id="GO:0005198">
    <property type="term" value="F:structural molecule activity"/>
    <property type="evidence" value="ECO:0007669"/>
    <property type="project" value="InterPro"/>
</dbReference>
<evidence type="ECO:0000256" key="5">
    <source>
        <dbReference type="ARBA" id="ARBA00022475"/>
    </source>
</evidence>
<feature type="transmembrane region" description="Helical" evidence="11">
    <location>
        <begin position="156"/>
        <end position="182"/>
    </location>
</feature>
<keyword evidence="8 11" id="KW-1133">Transmembrane helix</keyword>
<dbReference type="GO" id="GO:0005923">
    <property type="term" value="C:bicellular tight junction"/>
    <property type="evidence" value="ECO:0007669"/>
    <property type="project" value="UniProtKB-SubCell"/>
</dbReference>
<dbReference type="OMA" id="VRCWQDE"/>
<dbReference type="STRING" id="29139.ENSVURP00010015798"/>
<evidence type="ECO:0000256" key="2">
    <source>
        <dbReference type="ARBA" id="ARBA00004651"/>
    </source>
</evidence>
<feature type="transmembrane region" description="Helical" evidence="11">
    <location>
        <begin position="79"/>
        <end position="101"/>
    </location>
</feature>
<keyword evidence="9 11" id="KW-0472">Membrane</keyword>
<feature type="region of interest" description="Disordered" evidence="10">
    <location>
        <begin position="219"/>
        <end position="277"/>
    </location>
</feature>
<reference evidence="13" key="2">
    <citation type="submission" date="2025-08" db="UniProtKB">
        <authorList>
            <consortium name="Ensembl"/>
        </authorList>
    </citation>
    <scope>IDENTIFICATION</scope>
</reference>
<dbReference type="GeneID" id="114036952"/>
<keyword evidence="6 11" id="KW-0812">Transmembrane</keyword>
<keyword evidence="4" id="KW-0796">Tight junction</keyword>
<dbReference type="PANTHER" id="PTHR12002">
    <property type="entry name" value="CLAUDIN"/>
    <property type="match status" value="1"/>
</dbReference>
<dbReference type="GO" id="GO:0005886">
    <property type="term" value="C:plasma membrane"/>
    <property type="evidence" value="ECO:0007669"/>
    <property type="project" value="UniProtKB-SubCell"/>
</dbReference>
<dbReference type="Ensembl" id="ENSVURT00010017955.1">
    <property type="protein sequence ID" value="ENSVURP00010015798.1"/>
    <property type="gene ID" value="ENSVURG00010012090.1"/>
</dbReference>
<keyword evidence="14" id="KW-1185">Reference proteome</keyword>
<feature type="compositionally biased region" description="Polar residues" evidence="10">
    <location>
        <begin position="219"/>
        <end position="228"/>
    </location>
</feature>
<evidence type="ECO:0000256" key="3">
    <source>
        <dbReference type="ARBA" id="ARBA00008295"/>
    </source>
</evidence>
<evidence type="ECO:0000313" key="14">
    <source>
        <dbReference type="Proteomes" id="UP000314987"/>
    </source>
</evidence>
<proteinExistence type="inferred from homology"/>
<organism evidence="13 14">
    <name type="scientific">Vombatus ursinus</name>
    <name type="common">Common wombat</name>
    <dbReference type="NCBI Taxonomy" id="29139"/>
    <lineage>
        <taxon>Eukaryota</taxon>
        <taxon>Metazoa</taxon>
        <taxon>Chordata</taxon>
        <taxon>Craniata</taxon>
        <taxon>Vertebrata</taxon>
        <taxon>Euteleostomi</taxon>
        <taxon>Mammalia</taxon>
        <taxon>Metatheria</taxon>
        <taxon>Diprotodontia</taxon>
        <taxon>Vombatidae</taxon>
        <taxon>Vombatus</taxon>
    </lineage>
</organism>
<evidence type="ECO:0000256" key="12">
    <source>
        <dbReference type="SAM" id="SignalP"/>
    </source>
</evidence>
<feature type="signal peptide" evidence="12">
    <location>
        <begin position="1"/>
        <end position="19"/>
    </location>
</feature>
<gene>
    <name evidence="13" type="primary">CLDN23</name>
</gene>